<dbReference type="Proteomes" id="UP001059824">
    <property type="component" value="Chromosome"/>
</dbReference>
<evidence type="ECO:0000313" key="3">
    <source>
        <dbReference type="EMBL" id="QHN43161.1"/>
    </source>
</evidence>
<proteinExistence type="predicted"/>
<dbReference type="InterPro" id="IPR011146">
    <property type="entry name" value="HIT-like"/>
</dbReference>
<feature type="domain" description="HIT" evidence="2">
    <location>
        <begin position="6"/>
        <end position="115"/>
    </location>
</feature>
<dbReference type="Gene3D" id="3.30.428.10">
    <property type="entry name" value="HIT-like"/>
    <property type="match status" value="1"/>
</dbReference>
<dbReference type="AlphaFoldDB" id="A0A857MQ12"/>
<sequence length="160" mass="18206">MATRCSICDIITSPTNDDVVLLKTHGWRVILMENQGVLGAMYITTERHYQTLGDLSDRQWLGLRDLVRELEGAVSRAFHPVYFNFACDMNDAARDGEPAHVHFKLRPRYAHAVQFEGEVFEDQGFGSKKIVPHQVEKPTLRAIRKVIVSKLGLQIERDVS</sequence>
<reference evidence="3" key="1">
    <citation type="journal article" date="2021" name="Nat. Microbiol.">
        <title>Cocultivation of an ultrasmall environmental parasitic bacterium with lytic ability against bacteria associated with wastewater foams.</title>
        <authorList>
            <person name="Batinovic S."/>
            <person name="Rose J.J.A."/>
            <person name="Ratcliffe J."/>
            <person name="Seviour R.J."/>
            <person name="Petrovski S."/>
        </authorList>
    </citation>
    <scope>NUCLEOTIDE SEQUENCE</scope>
    <source>
        <strain evidence="3">JR1</strain>
    </source>
</reference>
<accession>A0A857MQ12</accession>
<dbReference type="PROSITE" id="PS51084">
    <property type="entry name" value="HIT_2"/>
    <property type="match status" value="1"/>
</dbReference>
<dbReference type="EMBL" id="CP045921">
    <property type="protein sequence ID" value="QHN43161.1"/>
    <property type="molecule type" value="Genomic_DNA"/>
</dbReference>
<dbReference type="SUPFAM" id="SSF54197">
    <property type="entry name" value="HIT-like"/>
    <property type="match status" value="1"/>
</dbReference>
<name>A0A857MQ12_9BACT</name>
<comment type="caution">
    <text evidence="1">Lacks conserved residue(s) required for the propagation of feature annotation.</text>
</comment>
<organism evidence="3 4">
    <name type="scientific">Candidatus Mycosynbacter amalyticus</name>
    <dbReference type="NCBI Taxonomy" id="2665156"/>
    <lineage>
        <taxon>Bacteria</taxon>
        <taxon>Candidatus Saccharimonadota</taxon>
        <taxon>Candidatus Saccharimonadota incertae sedis</taxon>
        <taxon>Candidatus Mycosynbacter</taxon>
    </lineage>
</organism>
<dbReference type="GO" id="GO:0003824">
    <property type="term" value="F:catalytic activity"/>
    <property type="evidence" value="ECO:0007669"/>
    <property type="project" value="InterPro"/>
</dbReference>
<gene>
    <name evidence="3" type="ORF">GII36_04910</name>
</gene>
<evidence type="ECO:0000259" key="2">
    <source>
        <dbReference type="PROSITE" id="PS51084"/>
    </source>
</evidence>
<protein>
    <recommendedName>
        <fullName evidence="2">HIT domain-containing protein</fullName>
    </recommendedName>
</protein>
<keyword evidence="4" id="KW-1185">Reference proteome</keyword>
<evidence type="ECO:0000313" key="4">
    <source>
        <dbReference type="Proteomes" id="UP001059824"/>
    </source>
</evidence>
<dbReference type="KEGG" id="mama:GII36_04910"/>
<evidence type="ECO:0000256" key="1">
    <source>
        <dbReference type="PROSITE-ProRule" id="PRU00464"/>
    </source>
</evidence>
<dbReference type="RefSeq" id="WP_260763071.1">
    <property type="nucleotide sequence ID" value="NZ_CP045921.1"/>
</dbReference>
<dbReference type="InterPro" id="IPR036265">
    <property type="entry name" value="HIT-like_sf"/>
</dbReference>